<dbReference type="Proteomes" id="UP000002748">
    <property type="component" value="Unassembled WGS sequence"/>
</dbReference>
<dbReference type="RefSeq" id="XP_014182636.1">
    <property type="nucleotide sequence ID" value="XM_014327161.1"/>
</dbReference>
<protein>
    <submittedName>
        <fullName evidence="2">Uncharacterized protein</fullName>
    </submittedName>
</protein>
<name>J4UJB7_TRIAS</name>
<accession>J4UJB7</accession>
<feature type="region of interest" description="Disordered" evidence="1">
    <location>
        <begin position="24"/>
        <end position="61"/>
    </location>
</feature>
<dbReference type="GeneID" id="25990424"/>
<dbReference type="EMBL" id="ALBS01000044">
    <property type="protein sequence ID" value="EJT51865.1"/>
    <property type="molecule type" value="Genomic_DNA"/>
</dbReference>
<feature type="compositionally biased region" description="Polar residues" evidence="1">
    <location>
        <begin position="28"/>
        <end position="42"/>
    </location>
</feature>
<dbReference type="AlphaFoldDB" id="J4UJB7"/>
<dbReference type="VEuPathDB" id="FungiDB:A1Q1_06912"/>
<proteinExistence type="predicted"/>
<reference evidence="2 3" key="1">
    <citation type="journal article" date="2012" name="Eukaryot. Cell">
        <title>Draft genome sequence of CBS 2479, the standard type strain of Trichosporon asahii.</title>
        <authorList>
            <person name="Yang R.Y."/>
            <person name="Li H.T."/>
            <person name="Zhu H."/>
            <person name="Zhou G.P."/>
            <person name="Wang M."/>
            <person name="Wang L."/>
        </authorList>
    </citation>
    <scope>NUCLEOTIDE SEQUENCE [LARGE SCALE GENOMIC DNA]</scope>
    <source>
        <strain evidence="3">ATCC 90039 / CBS 2479 / JCM 2466 / KCTC 7840 / NCYC 2677 / UAMH 7654</strain>
    </source>
</reference>
<dbReference type="HOGENOM" id="CLU_2470667_0_0_1"/>
<evidence type="ECO:0000256" key="1">
    <source>
        <dbReference type="SAM" id="MobiDB-lite"/>
    </source>
</evidence>
<comment type="caution">
    <text evidence="2">The sequence shown here is derived from an EMBL/GenBank/DDBJ whole genome shotgun (WGS) entry which is preliminary data.</text>
</comment>
<evidence type="ECO:0000313" key="2">
    <source>
        <dbReference type="EMBL" id="EJT51865.1"/>
    </source>
</evidence>
<evidence type="ECO:0000313" key="3">
    <source>
        <dbReference type="Proteomes" id="UP000002748"/>
    </source>
</evidence>
<organism evidence="2 3">
    <name type="scientific">Trichosporon asahii var. asahii (strain ATCC 90039 / CBS 2479 / JCM 2466 / KCTC 7840 / NBRC 103889/ NCYC 2677 / UAMH 7654)</name>
    <name type="common">Yeast</name>
    <dbReference type="NCBI Taxonomy" id="1186058"/>
    <lineage>
        <taxon>Eukaryota</taxon>
        <taxon>Fungi</taxon>
        <taxon>Dikarya</taxon>
        <taxon>Basidiomycota</taxon>
        <taxon>Agaricomycotina</taxon>
        <taxon>Tremellomycetes</taxon>
        <taxon>Trichosporonales</taxon>
        <taxon>Trichosporonaceae</taxon>
        <taxon>Trichosporon</taxon>
    </lineage>
</organism>
<dbReference type="KEGG" id="tasa:A1Q1_06912"/>
<sequence>MASAPLTTPTHHVDDIPSISATLAAGANASNTATPTSEVNRSPSPPTMNPAQLGDVPTPEVSKIEASDFTGVTFKPDLVVNAAGASPQ</sequence>
<gene>
    <name evidence="2" type="ORF">A1Q1_06912</name>
</gene>